<sequence>MGKMIKGMAAGALIGTAISMAMLPRIDKRTRRHMKRAGKRFINAAGETYDNMMTMMK</sequence>
<dbReference type="STRING" id="1561.NPD11_1211"/>
<dbReference type="Proteomes" id="UP000030635">
    <property type="component" value="Chromosome"/>
</dbReference>
<dbReference type="EMBL" id="CP006905">
    <property type="protein sequence ID" value="AIY82929.1"/>
    <property type="molecule type" value="Genomic_DNA"/>
</dbReference>
<dbReference type="HOGENOM" id="CLU_207728_1_0_9"/>
<keyword evidence="3" id="KW-1185">Reference proteome</keyword>
<dbReference type="KEGG" id="cbv:U729_1808"/>
<evidence type="ECO:0000256" key="1">
    <source>
        <dbReference type="SAM" id="Phobius"/>
    </source>
</evidence>
<dbReference type="AlphaFoldDB" id="A0A0A7FTG9"/>
<evidence type="ECO:0008006" key="4">
    <source>
        <dbReference type="Google" id="ProtNLM"/>
    </source>
</evidence>
<accession>A0A0A7FTG9</accession>
<name>A0A0A7FTG9_9CLOT</name>
<evidence type="ECO:0000313" key="2">
    <source>
        <dbReference type="EMBL" id="AIY82929.1"/>
    </source>
</evidence>
<keyword evidence="1" id="KW-0812">Transmembrane</keyword>
<dbReference type="RefSeq" id="WP_144316901.1">
    <property type="nucleotide sequence ID" value="NZ_CP006905.1"/>
</dbReference>
<evidence type="ECO:0000313" key="3">
    <source>
        <dbReference type="Proteomes" id="UP000030635"/>
    </source>
</evidence>
<reference evidence="2 3" key="1">
    <citation type="journal article" date="2015" name="Infect. Genet. Evol.">
        <title>Genomic sequences of six botulinum neurotoxin-producing strains representing three clostridial species illustrate the mobility and diversity of botulinum neurotoxin genes.</title>
        <authorList>
            <person name="Smith T.J."/>
            <person name="Hill K.K."/>
            <person name="Xie G."/>
            <person name="Foley B.T."/>
            <person name="Williamson C.H."/>
            <person name="Foster J.T."/>
            <person name="Johnson S.L."/>
            <person name="Chertkov O."/>
            <person name="Teshima H."/>
            <person name="Gibbons H.S."/>
            <person name="Johnsky L.A."/>
            <person name="Karavis M.A."/>
            <person name="Smith L.A."/>
        </authorList>
    </citation>
    <scope>NUCLEOTIDE SEQUENCE [LARGE SCALE GENOMIC DNA]</scope>
    <source>
        <strain evidence="2">Sullivan</strain>
    </source>
</reference>
<keyword evidence="1" id="KW-0472">Membrane</keyword>
<organism evidence="2 3">
    <name type="scientific">Clostridium baratii str. Sullivan</name>
    <dbReference type="NCBI Taxonomy" id="1415775"/>
    <lineage>
        <taxon>Bacteria</taxon>
        <taxon>Bacillati</taxon>
        <taxon>Bacillota</taxon>
        <taxon>Clostridia</taxon>
        <taxon>Eubacteriales</taxon>
        <taxon>Clostridiaceae</taxon>
        <taxon>Clostridium</taxon>
    </lineage>
</organism>
<proteinExistence type="predicted"/>
<feature type="transmembrane region" description="Helical" evidence="1">
    <location>
        <begin position="6"/>
        <end position="26"/>
    </location>
</feature>
<dbReference type="OrthoDB" id="1934488at2"/>
<protein>
    <recommendedName>
        <fullName evidence="4">YtxH-like family protein</fullName>
    </recommendedName>
</protein>
<gene>
    <name evidence="2" type="ORF">U729_1808</name>
</gene>
<keyword evidence="1" id="KW-1133">Transmembrane helix</keyword>